<dbReference type="PANTHER" id="PTHR39176:SF1">
    <property type="entry name" value="PERIPLASMIC PROTEIN"/>
    <property type="match status" value="1"/>
</dbReference>
<accession>A0A7H0LQ35</accession>
<dbReference type="KEGG" id="spap:H3Z74_12010"/>
<dbReference type="AlphaFoldDB" id="A0A7H0LQ35"/>
<feature type="chain" id="PRO_5028812299" evidence="1">
    <location>
        <begin position="22"/>
        <end position="140"/>
    </location>
</feature>
<proteinExistence type="predicted"/>
<gene>
    <name evidence="3" type="ORF">H3Z74_12010</name>
</gene>
<keyword evidence="1" id="KW-0732">Signal</keyword>
<dbReference type="Proteomes" id="UP000516148">
    <property type="component" value="Chromosome"/>
</dbReference>
<keyword evidence="4" id="KW-1185">Reference proteome</keyword>
<dbReference type="Gene3D" id="1.20.1270.180">
    <property type="match status" value="1"/>
</dbReference>
<dbReference type="EMBL" id="CP061038">
    <property type="protein sequence ID" value="QNQ11788.1"/>
    <property type="molecule type" value="Genomic_DNA"/>
</dbReference>
<dbReference type="InterPro" id="IPR009739">
    <property type="entry name" value="LprI-like_N"/>
</dbReference>
<feature type="domain" description="Lysozyme inhibitor LprI-like N-terminal" evidence="2">
    <location>
        <begin position="42"/>
        <end position="128"/>
    </location>
</feature>
<dbReference type="RefSeq" id="WP_187764090.1">
    <property type="nucleotide sequence ID" value="NZ_JANQBJ010000001.1"/>
</dbReference>
<protein>
    <submittedName>
        <fullName evidence="3">DUF1311 domain-containing protein</fullName>
    </submittedName>
</protein>
<evidence type="ECO:0000313" key="4">
    <source>
        <dbReference type="Proteomes" id="UP000516148"/>
    </source>
</evidence>
<evidence type="ECO:0000313" key="3">
    <source>
        <dbReference type="EMBL" id="QNQ11788.1"/>
    </source>
</evidence>
<sequence>MVAIRSILALMIAAMASAAYAAPPGDATEAALDHCLALPANASTAGQVECEQAAAKAYDRRMNASYTTLMRRLPPSAKGQLQRSQRAWLVYRDSEFNAQGGIYATRQGTMYVPMQADSAATLTRDRARLLESYVRVMSIE</sequence>
<name>A0A7H0LQ35_9SPHN</name>
<dbReference type="PANTHER" id="PTHR39176">
    <property type="entry name" value="PERIPLASMIC PROTEIN-RELATED"/>
    <property type="match status" value="1"/>
</dbReference>
<dbReference type="Pfam" id="PF07007">
    <property type="entry name" value="LprI"/>
    <property type="match status" value="1"/>
</dbReference>
<evidence type="ECO:0000259" key="2">
    <source>
        <dbReference type="Pfam" id="PF07007"/>
    </source>
</evidence>
<evidence type="ECO:0000256" key="1">
    <source>
        <dbReference type="SAM" id="SignalP"/>
    </source>
</evidence>
<reference evidence="3 4" key="1">
    <citation type="submission" date="2020-09" db="EMBL/GenBank/DDBJ databases">
        <title>Sphingomonas sp., a new species isolated from pork steak.</title>
        <authorList>
            <person name="Heidler von Heilborn D."/>
        </authorList>
    </citation>
    <scope>NUCLEOTIDE SEQUENCE [LARGE SCALE GENOMIC DNA]</scope>
    <source>
        <strain evidence="4">S8-3T</strain>
    </source>
</reference>
<organism evidence="3 4">
    <name type="scientific">Sphingomonas alpina</name>
    <dbReference type="NCBI Taxonomy" id="653931"/>
    <lineage>
        <taxon>Bacteria</taxon>
        <taxon>Pseudomonadati</taxon>
        <taxon>Pseudomonadota</taxon>
        <taxon>Alphaproteobacteria</taxon>
        <taxon>Sphingomonadales</taxon>
        <taxon>Sphingomonadaceae</taxon>
        <taxon>Sphingomonas</taxon>
    </lineage>
</organism>
<feature type="signal peptide" evidence="1">
    <location>
        <begin position="1"/>
        <end position="21"/>
    </location>
</feature>